<sequence>MGGMANKTLPEKRERESLLVASLALLDPSDEELLVQTLQDSVGTQPRVQIWHPPKVGLPQPFYENKGRWDSKANIYGLAVLAHRDSRSGFLVADRLTKRQLKSDPRPGESSILSVVMVGIRSPSRMSRTRSGHAESETSEHIHVIAKRHTIQGTDAAAISSLLETFELSYTFLGGNSIDITTRLCDYGLELHDPDYAVLTPDTAMITGREEFERETKAALLDSTPLPAELIASIVSRLDHRSHLDLVTPGIQPENLVIFLTFPTTEEDRELMQSTIQREVYRGLERRTRSPLKRKREEKPTEITVQLIPWEQKCRATRRDLEYHWKETHDRVICPLNYLLAPIKLSRLPFDLGDAQFGSIYHGNDGFVLVARTTLDQMVQTKLNHSNGRLGKIAQLQEDFKKGTLLESSQVEFLVGPDEPFYYNPPLWEPVNWEGLISIAVFYLTNKLSKDQILALKRELLKDNPQLDGEKACCFVPWEDGNQNAPDGSVDDIWRIFWEMRRCTSCQMPIFFIDEQSGVDQTILMVDTDHYIWQQDDERATDLLRDVEDPSTKGLLYGRIKGRDAHEGHVNLSMGNLNFDEFLESCGLDQEHRYPRPGWPGHGILENDE</sequence>
<comment type="caution">
    <text evidence="1">The sequence shown here is derived from an EMBL/GenBank/DDBJ whole genome shotgun (WGS) entry which is preliminary data.</text>
</comment>
<dbReference type="RefSeq" id="XP_056767795.1">
    <property type="nucleotide sequence ID" value="XM_056909177.1"/>
</dbReference>
<protein>
    <submittedName>
        <fullName evidence="1">Uncharacterized protein</fullName>
    </submittedName>
</protein>
<gene>
    <name evidence="1" type="ORF">N7458_005795</name>
</gene>
<proteinExistence type="predicted"/>
<evidence type="ECO:0000313" key="2">
    <source>
        <dbReference type="Proteomes" id="UP001213681"/>
    </source>
</evidence>
<reference evidence="1" key="1">
    <citation type="submission" date="2022-12" db="EMBL/GenBank/DDBJ databases">
        <authorList>
            <person name="Petersen C."/>
        </authorList>
    </citation>
    <scope>NUCLEOTIDE SEQUENCE</scope>
    <source>
        <strain evidence="1">IBT 16125</strain>
    </source>
</reference>
<accession>A0AAD6G541</accession>
<reference evidence="1" key="2">
    <citation type="journal article" date="2023" name="IMA Fungus">
        <title>Comparative genomic study of the Penicillium genus elucidates a diverse pangenome and 15 lateral gene transfer events.</title>
        <authorList>
            <person name="Petersen C."/>
            <person name="Sorensen T."/>
            <person name="Nielsen M.R."/>
            <person name="Sondergaard T.E."/>
            <person name="Sorensen J.L."/>
            <person name="Fitzpatrick D.A."/>
            <person name="Frisvad J.C."/>
            <person name="Nielsen K.L."/>
        </authorList>
    </citation>
    <scope>NUCLEOTIDE SEQUENCE</scope>
    <source>
        <strain evidence="1">IBT 16125</strain>
    </source>
</reference>
<name>A0AAD6G541_9EURO</name>
<dbReference type="Proteomes" id="UP001213681">
    <property type="component" value="Unassembled WGS sequence"/>
</dbReference>
<dbReference type="GeneID" id="81599420"/>
<dbReference type="EMBL" id="JAPVEA010000005">
    <property type="protein sequence ID" value="KAJ5454839.1"/>
    <property type="molecule type" value="Genomic_DNA"/>
</dbReference>
<keyword evidence="2" id="KW-1185">Reference proteome</keyword>
<organism evidence="1 2">
    <name type="scientific">Penicillium daleae</name>
    <dbReference type="NCBI Taxonomy" id="63821"/>
    <lineage>
        <taxon>Eukaryota</taxon>
        <taxon>Fungi</taxon>
        <taxon>Dikarya</taxon>
        <taxon>Ascomycota</taxon>
        <taxon>Pezizomycotina</taxon>
        <taxon>Eurotiomycetes</taxon>
        <taxon>Eurotiomycetidae</taxon>
        <taxon>Eurotiales</taxon>
        <taxon>Aspergillaceae</taxon>
        <taxon>Penicillium</taxon>
    </lineage>
</organism>
<dbReference type="AlphaFoldDB" id="A0AAD6G541"/>
<evidence type="ECO:0000313" key="1">
    <source>
        <dbReference type="EMBL" id="KAJ5454839.1"/>
    </source>
</evidence>